<evidence type="ECO:0000313" key="3">
    <source>
        <dbReference type="Proteomes" id="UP000037035"/>
    </source>
</evidence>
<accession>A0A0L6VRS1</accession>
<proteinExistence type="predicted"/>
<gene>
    <name evidence="2" type="ORF">VP01_1151g2</name>
</gene>
<dbReference type="AlphaFoldDB" id="A0A0L6VRS1"/>
<sequence length="192" mass="22124">MFTLHQNISFQDSAQSFETLLKQFQDSTVHISFVGNTLYAHETPNQPNSNYATQTCEELKLDALENHFRNYFNGEVLIGQLQKLSSASGDSATCLNSRDGSVFLEIDDFNISITMCHEIASTEKEDKQQAANKQNKNNPIEKINSEKAIMPVMPRRFKSWTGTIEMARAKQRPRNFYFGKKTQEFLFFYNIR</sequence>
<evidence type="ECO:0000256" key="1">
    <source>
        <dbReference type="SAM" id="MobiDB-lite"/>
    </source>
</evidence>
<keyword evidence="3" id="KW-1185">Reference proteome</keyword>
<dbReference type="OrthoDB" id="10592822at2759"/>
<name>A0A0L6VRS1_9BASI</name>
<organism evidence="2 3">
    <name type="scientific">Puccinia sorghi</name>
    <dbReference type="NCBI Taxonomy" id="27349"/>
    <lineage>
        <taxon>Eukaryota</taxon>
        <taxon>Fungi</taxon>
        <taxon>Dikarya</taxon>
        <taxon>Basidiomycota</taxon>
        <taxon>Pucciniomycotina</taxon>
        <taxon>Pucciniomycetes</taxon>
        <taxon>Pucciniales</taxon>
        <taxon>Pucciniaceae</taxon>
        <taxon>Puccinia</taxon>
    </lineage>
</organism>
<dbReference type="VEuPathDB" id="FungiDB:VP01_1151g2"/>
<reference evidence="2 3" key="1">
    <citation type="submission" date="2015-08" db="EMBL/GenBank/DDBJ databases">
        <title>Next Generation Sequencing and Analysis of the Genome of Puccinia sorghi L Schw, the Causal Agent of Maize Common Rust.</title>
        <authorList>
            <person name="Rochi L."/>
            <person name="Burguener G."/>
            <person name="Darino M."/>
            <person name="Turjanski A."/>
            <person name="Kreff E."/>
            <person name="Dieguez M.J."/>
            <person name="Sacco F."/>
        </authorList>
    </citation>
    <scope>NUCLEOTIDE SEQUENCE [LARGE SCALE GENOMIC DNA]</scope>
    <source>
        <strain evidence="2 3">RO10H11247</strain>
    </source>
</reference>
<feature type="region of interest" description="Disordered" evidence="1">
    <location>
        <begin position="124"/>
        <end position="144"/>
    </location>
</feature>
<dbReference type="EMBL" id="LAVV01001688">
    <property type="protein sequence ID" value="KNZ63389.1"/>
    <property type="molecule type" value="Genomic_DNA"/>
</dbReference>
<protein>
    <submittedName>
        <fullName evidence="2">Uncharacterized protein</fullName>
    </submittedName>
</protein>
<evidence type="ECO:0000313" key="2">
    <source>
        <dbReference type="EMBL" id="KNZ63389.1"/>
    </source>
</evidence>
<dbReference type="Proteomes" id="UP000037035">
    <property type="component" value="Unassembled WGS sequence"/>
</dbReference>
<comment type="caution">
    <text evidence="2">The sequence shown here is derived from an EMBL/GenBank/DDBJ whole genome shotgun (WGS) entry which is preliminary data.</text>
</comment>
<feature type="compositionally biased region" description="Low complexity" evidence="1">
    <location>
        <begin position="129"/>
        <end position="138"/>
    </location>
</feature>